<evidence type="ECO:0000256" key="5">
    <source>
        <dbReference type="ARBA" id="ARBA00022833"/>
    </source>
</evidence>
<dbReference type="GO" id="GO:0007155">
    <property type="term" value="P:cell adhesion"/>
    <property type="evidence" value="ECO:0007669"/>
    <property type="project" value="InterPro"/>
</dbReference>
<evidence type="ECO:0000256" key="8">
    <source>
        <dbReference type="SAM" id="MobiDB-lite"/>
    </source>
</evidence>
<evidence type="ECO:0000256" key="7">
    <source>
        <dbReference type="PIRSR" id="PIRSR601577-2"/>
    </source>
</evidence>
<dbReference type="EMBL" id="BDSP01000057">
    <property type="protein sequence ID" value="GAX12885.1"/>
    <property type="molecule type" value="Genomic_DNA"/>
</dbReference>
<keyword evidence="6 7" id="KW-0482">Metalloprotease</keyword>
<evidence type="ECO:0000256" key="4">
    <source>
        <dbReference type="ARBA" id="ARBA00022801"/>
    </source>
</evidence>
<evidence type="ECO:0000256" key="6">
    <source>
        <dbReference type="ARBA" id="ARBA00023049"/>
    </source>
</evidence>
<comment type="caution">
    <text evidence="10">The sequence shown here is derived from an EMBL/GenBank/DDBJ whole genome shotgun (WGS) entry which is preliminary data.</text>
</comment>
<evidence type="ECO:0000256" key="2">
    <source>
        <dbReference type="ARBA" id="ARBA00022670"/>
    </source>
</evidence>
<feature type="region of interest" description="Disordered" evidence="8">
    <location>
        <begin position="49"/>
        <end position="335"/>
    </location>
</feature>
<keyword evidence="11" id="KW-1185">Reference proteome</keyword>
<evidence type="ECO:0000256" key="9">
    <source>
        <dbReference type="SAM" id="SignalP"/>
    </source>
</evidence>
<keyword evidence="5 7" id="KW-0862">Zinc</keyword>
<keyword evidence="2" id="KW-0645">Protease</keyword>
<feature type="compositionally biased region" description="Low complexity" evidence="8">
    <location>
        <begin position="202"/>
        <end position="251"/>
    </location>
</feature>
<evidence type="ECO:0008006" key="12">
    <source>
        <dbReference type="Google" id="ProtNLM"/>
    </source>
</evidence>
<dbReference type="GO" id="GO:0004222">
    <property type="term" value="F:metalloendopeptidase activity"/>
    <property type="evidence" value="ECO:0007669"/>
    <property type="project" value="InterPro"/>
</dbReference>
<comment type="cofactor">
    <cofactor evidence="7">
        <name>Zn(2+)</name>
        <dbReference type="ChEBI" id="CHEBI:29105"/>
    </cofactor>
    <text evidence="7">Binds 1 zinc ion per subunit.</text>
</comment>
<dbReference type="InParanoid" id="A0A1Z5JFV0"/>
<sequence>MKAEQLLSVLLAVSSFSAAQARHVRASLRADRNLNVQVVNDLMYLKKSTKTDSTSKKTTRGKGTETSGKGGKGSQTTSKTTSQKTSKGKGSASSSPSPTMPSSGKGSGKGSGKKSSKVSMDEPTAAPTVHPACSPSPIVSISTEMPLAAPTVPVPSPVVVPAPVPAPTPVAAPVPVPTPVVTPTVSPSAISEPTATPQAEITDAPTTANPTASPTTSEPSVTASPTSTDTESPTASPTTPEPSVTASPAPSQAVTGTPSQEATTSPAPTITSFPTITAEPSSAVTSAPSQDNSSPEPTSTVAPSPAGTSEPSLAVTDPPSVDNSSPEPTPVPISEFDTTLGLEQVPDRFQSSFIDAARIWDTVIVGDMPDLVVDSDVLNSPSLNCDPSTLPDVIDDIFICASITPIDGPFGVLGTAGPQLARFGDTITVTVGGMNFDEADMDLQLEAGTLEGLILHEMAHVYGFGTLWAFNNLAPQALPCPYSYDSRASEEYRLLSGCDASIPVEDDFGAGTQCLHWDEDCFLGELMTGFSTDGLELSVLTVAALDDLGYTVDYSRAEPYDTSKMSPDCVCNRRELQGTPEKDIPEVFTYHNVGKLPISHISTTSSSSLRPPLSEEGNRIARAHGMAILDANHEWKNAYLKDEQADQYIGDQIVVVLYMENGYKYTVMVTR</sequence>
<evidence type="ECO:0000313" key="11">
    <source>
        <dbReference type="Proteomes" id="UP000198406"/>
    </source>
</evidence>
<protein>
    <recommendedName>
        <fullName evidence="12">Leishmanolysin-like peptidase</fullName>
    </recommendedName>
</protein>
<feature type="compositionally biased region" description="Polar residues" evidence="8">
    <location>
        <begin position="252"/>
        <end position="311"/>
    </location>
</feature>
<dbReference type="Proteomes" id="UP000198406">
    <property type="component" value="Unassembled WGS sequence"/>
</dbReference>
<gene>
    <name evidence="10" type="ORF">FisN_11Hh317</name>
</gene>
<keyword evidence="3 7" id="KW-0479">Metal-binding</keyword>
<comment type="similarity">
    <text evidence="1">Belongs to the peptidase M8 family.</text>
</comment>
<dbReference type="GO" id="GO:0046872">
    <property type="term" value="F:metal ion binding"/>
    <property type="evidence" value="ECO:0007669"/>
    <property type="project" value="UniProtKB-KW"/>
</dbReference>
<feature type="signal peptide" evidence="9">
    <location>
        <begin position="1"/>
        <end position="21"/>
    </location>
</feature>
<dbReference type="OrthoDB" id="48352at2759"/>
<keyword evidence="9" id="KW-0732">Signal</keyword>
<reference evidence="10 11" key="1">
    <citation type="journal article" date="2015" name="Plant Cell">
        <title>Oil accumulation by the oleaginous diatom Fistulifera solaris as revealed by the genome and transcriptome.</title>
        <authorList>
            <person name="Tanaka T."/>
            <person name="Maeda Y."/>
            <person name="Veluchamy A."/>
            <person name="Tanaka M."/>
            <person name="Abida H."/>
            <person name="Marechal E."/>
            <person name="Bowler C."/>
            <person name="Muto M."/>
            <person name="Sunaga Y."/>
            <person name="Tanaka M."/>
            <person name="Yoshino T."/>
            <person name="Taniguchi T."/>
            <person name="Fukuda Y."/>
            <person name="Nemoto M."/>
            <person name="Matsumoto M."/>
            <person name="Wong P.S."/>
            <person name="Aburatani S."/>
            <person name="Fujibuchi W."/>
        </authorList>
    </citation>
    <scope>NUCLEOTIDE SEQUENCE [LARGE SCALE GENOMIC DNA]</scope>
    <source>
        <strain evidence="10 11">JPCC DA0580</strain>
    </source>
</reference>
<dbReference type="Gene3D" id="3.90.132.10">
    <property type="entry name" value="Leishmanolysin , domain 2"/>
    <property type="match status" value="1"/>
</dbReference>
<name>A0A1Z5JFV0_FISSO</name>
<dbReference type="SUPFAM" id="SSF55486">
    <property type="entry name" value="Metalloproteases ('zincins'), catalytic domain"/>
    <property type="match status" value="1"/>
</dbReference>
<dbReference type="GO" id="GO:0006508">
    <property type="term" value="P:proteolysis"/>
    <property type="evidence" value="ECO:0007669"/>
    <property type="project" value="UniProtKB-KW"/>
</dbReference>
<evidence type="ECO:0000256" key="1">
    <source>
        <dbReference type="ARBA" id="ARBA00005860"/>
    </source>
</evidence>
<dbReference type="GO" id="GO:0016020">
    <property type="term" value="C:membrane"/>
    <property type="evidence" value="ECO:0007669"/>
    <property type="project" value="InterPro"/>
</dbReference>
<evidence type="ECO:0000256" key="3">
    <source>
        <dbReference type="ARBA" id="ARBA00022723"/>
    </source>
</evidence>
<proteinExistence type="inferred from homology"/>
<dbReference type="Pfam" id="PF01457">
    <property type="entry name" value="Peptidase_M8"/>
    <property type="match status" value="1"/>
</dbReference>
<evidence type="ECO:0000313" key="10">
    <source>
        <dbReference type="EMBL" id="GAX12885.1"/>
    </source>
</evidence>
<accession>A0A1Z5JFV0</accession>
<dbReference type="InterPro" id="IPR001577">
    <property type="entry name" value="Peptidase_M8"/>
</dbReference>
<keyword evidence="4" id="KW-0378">Hydrolase</keyword>
<dbReference type="AlphaFoldDB" id="A0A1Z5JFV0"/>
<feature type="compositionally biased region" description="Low complexity" evidence="8">
    <location>
        <begin position="74"/>
        <end position="104"/>
    </location>
</feature>
<feature type="chain" id="PRO_5012283596" description="Leishmanolysin-like peptidase" evidence="9">
    <location>
        <begin position="22"/>
        <end position="671"/>
    </location>
</feature>
<feature type="compositionally biased region" description="Pro residues" evidence="8">
    <location>
        <begin position="152"/>
        <end position="180"/>
    </location>
</feature>
<organism evidence="10 11">
    <name type="scientific">Fistulifera solaris</name>
    <name type="common">Oleaginous diatom</name>
    <dbReference type="NCBI Taxonomy" id="1519565"/>
    <lineage>
        <taxon>Eukaryota</taxon>
        <taxon>Sar</taxon>
        <taxon>Stramenopiles</taxon>
        <taxon>Ochrophyta</taxon>
        <taxon>Bacillariophyta</taxon>
        <taxon>Bacillariophyceae</taxon>
        <taxon>Bacillariophycidae</taxon>
        <taxon>Naviculales</taxon>
        <taxon>Naviculaceae</taxon>
        <taxon>Fistulifera</taxon>
    </lineage>
</organism>
<feature type="binding site" evidence="7">
    <location>
        <position position="516"/>
    </location>
    <ligand>
        <name>Zn(2+)</name>
        <dbReference type="ChEBI" id="CHEBI:29105"/>
        <note>catalytic</note>
    </ligand>
</feature>